<evidence type="ECO:0000256" key="1">
    <source>
        <dbReference type="ARBA" id="ARBA00022741"/>
    </source>
</evidence>
<feature type="domain" description="Tr-type G" evidence="4">
    <location>
        <begin position="1"/>
        <end position="197"/>
    </location>
</feature>
<dbReference type="Gene3D" id="3.40.50.300">
    <property type="entry name" value="P-loop containing nucleotide triphosphate hydrolases"/>
    <property type="match status" value="1"/>
</dbReference>
<dbReference type="InterPro" id="IPR005225">
    <property type="entry name" value="Small_GTP-bd"/>
</dbReference>
<evidence type="ECO:0000313" key="5">
    <source>
        <dbReference type="EMBL" id="OHA62268.1"/>
    </source>
</evidence>
<evidence type="ECO:0000256" key="2">
    <source>
        <dbReference type="ARBA" id="ARBA00023134"/>
    </source>
</evidence>
<dbReference type="NCBIfam" id="TIGR01394">
    <property type="entry name" value="TypA_BipA"/>
    <property type="match status" value="1"/>
</dbReference>
<dbReference type="Gene3D" id="3.30.70.870">
    <property type="entry name" value="Elongation Factor G (Translational Gtpase), domain 3"/>
    <property type="match status" value="1"/>
</dbReference>
<dbReference type="InterPro" id="IPR000795">
    <property type="entry name" value="T_Tr_GTP-bd_dom"/>
</dbReference>
<evidence type="ECO:0000259" key="4">
    <source>
        <dbReference type="PROSITE" id="PS51722"/>
    </source>
</evidence>
<dbReference type="Proteomes" id="UP000179245">
    <property type="component" value="Unassembled WGS sequence"/>
</dbReference>
<dbReference type="InterPro" id="IPR027417">
    <property type="entry name" value="P-loop_NTPase"/>
</dbReference>
<dbReference type="CDD" id="cd03710">
    <property type="entry name" value="BipA_TypA_C"/>
    <property type="match status" value="1"/>
</dbReference>
<sequence>MAIRNVAIIAHVDHGKTTLVDALLKFSAIKLKKNQSDELIMDSTDLERERGITIFSKNASIQYEGTKINIIDTPGHADFGGEVERVLKMADGCLLLIDAAEGPRPQTLFVLKKALLLGHKIIVVVNKIDKKDARPNWALEKTYELFFELGANNEQIEFPILYAAGSLAKAGEDKELSKMKSIEPILEAIIKYIPEPQHNAEGSLQMLVVNLTKDSFRGRIAIGRVYQGKITAGQTIARIDREGKIKTARITALMSFEGLAVVDAQEIIAGDIAAVAGLDDITIGETVADKDNPEPLPLLEIEKPTVKMDFMVNTSPFAGREGRYCTSRNLRERLYKELETDVALQVEDSDTTDTLVVAGRGELHLSILIERMRREGYEFQVGNPRVITKEVNDRILVPYEQLFIEAPTEYSGAIIEKIGRRRGEMKNMRNEGARVYLDFIIPTQGLFGYRRDFLTDTKGTGIMNTLFEGYKENPGAIDVNSHGSLIAASDGVSNSYGLLNVVDRGVFFIDPGQPVYEGQIVGQNNKNEDIEVNVCKTKRLSNMRSKGEGNKESLEAARVLSLEEALEFIGDDELVEITPQSIRLRKKYLTSLERKRAKS</sequence>
<keyword evidence="1" id="KW-0547">Nucleotide-binding</keyword>
<dbReference type="SMART" id="SM00838">
    <property type="entry name" value="EFG_C"/>
    <property type="match status" value="1"/>
</dbReference>
<dbReference type="InterPro" id="IPR031157">
    <property type="entry name" value="G_TR_CS"/>
</dbReference>
<dbReference type="FunFam" id="3.30.70.240:FF:000002">
    <property type="entry name" value="GTP-binding protein TypA"/>
    <property type="match status" value="1"/>
</dbReference>
<evidence type="ECO:0000256" key="3">
    <source>
        <dbReference type="ARBA" id="ARBA00035722"/>
    </source>
</evidence>
<dbReference type="Gene3D" id="2.40.30.10">
    <property type="entry name" value="Translation factors"/>
    <property type="match status" value="1"/>
</dbReference>
<dbReference type="FunFam" id="3.40.50.300:FF:000055">
    <property type="entry name" value="GTP-binding protein TypA"/>
    <property type="match status" value="1"/>
</dbReference>
<dbReference type="SUPFAM" id="SSF50447">
    <property type="entry name" value="Translation proteins"/>
    <property type="match status" value="1"/>
</dbReference>
<dbReference type="InterPro" id="IPR004161">
    <property type="entry name" value="EFTu-like_2"/>
</dbReference>
<dbReference type="Pfam" id="PF00009">
    <property type="entry name" value="GTP_EFTU"/>
    <property type="match status" value="1"/>
</dbReference>
<dbReference type="InterPro" id="IPR048876">
    <property type="entry name" value="BipA_C"/>
</dbReference>
<dbReference type="InterPro" id="IPR000640">
    <property type="entry name" value="EFG_V-like"/>
</dbReference>
<dbReference type="SUPFAM" id="SSF52540">
    <property type="entry name" value="P-loop containing nucleoside triphosphate hydrolases"/>
    <property type="match status" value="1"/>
</dbReference>
<dbReference type="Pfam" id="PF21018">
    <property type="entry name" value="BipA_C"/>
    <property type="match status" value="1"/>
</dbReference>
<dbReference type="Gene3D" id="3.30.70.240">
    <property type="match status" value="1"/>
</dbReference>
<name>A0A1G2QP74_9BACT</name>
<dbReference type="PRINTS" id="PR00315">
    <property type="entry name" value="ELONGATNFCT"/>
</dbReference>
<dbReference type="InterPro" id="IPR047043">
    <property type="entry name" value="BipA_III"/>
</dbReference>
<dbReference type="Pfam" id="PF03144">
    <property type="entry name" value="GTP_EFTU_D2"/>
    <property type="match status" value="1"/>
</dbReference>
<accession>A0A1G2QP74</accession>
<dbReference type="CDD" id="cd03691">
    <property type="entry name" value="BipA_TypA_II"/>
    <property type="match status" value="1"/>
</dbReference>
<dbReference type="GO" id="GO:0003924">
    <property type="term" value="F:GTPase activity"/>
    <property type="evidence" value="ECO:0007669"/>
    <property type="project" value="InterPro"/>
</dbReference>
<gene>
    <name evidence="5" type="ORF">A2117_00690</name>
</gene>
<dbReference type="GO" id="GO:0005829">
    <property type="term" value="C:cytosol"/>
    <property type="evidence" value="ECO:0007669"/>
    <property type="project" value="TreeGrafter"/>
</dbReference>
<evidence type="ECO:0000313" key="6">
    <source>
        <dbReference type="Proteomes" id="UP000179245"/>
    </source>
</evidence>
<keyword evidence="2" id="KW-0342">GTP-binding</keyword>
<dbReference type="PANTHER" id="PTHR42908:SF8">
    <property type="entry name" value="TR-TYPE G DOMAIN-CONTAINING PROTEIN"/>
    <property type="match status" value="1"/>
</dbReference>
<dbReference type="InterPro" id="IPR047042">
    <property type="entry name" value="BipA_II"/>
</dbReference>
<dbReference type="InterPro" id="IPR006298">
    <property type="entry name" value="BipA"/>
</dbReference>
<dbReference type="InterPro" id="IPR035651">
    <property type="entry name" value="BipA_V"/>
</dbReference>
<dbReference type="GO" id="GO:0005525">
    <property type="term" value="F:GTP binding"/>
    <property type="evidence" value="ECO:0007669"/>
    <property type="project" value="UniProtKB-KW"/>
</dbReference>
<dbReference type="PANTHER" id="PTHR42908">
    <property type="entry name" value="TRANSLATION ELONGATION FACTOR-RELATED"/>
    <property type="match status" value="1"/>
</dbReference>
<dbReference type="InterPro" id="IPR009000">
    <property type="entry name" value="Transl_B-barrel_sf"/>
</dbReference>
<reference evidence="5 6" key="1">
    <citation type="journal article" date="2016" name="Nat. Commun.">
        <title>Thousands of microbial genomes shed light on interconnected biogeochemical processes in an aquifer system.</title>
        <authorList>
            <person name="Anantharaman K."/>
            <person name="Brown C.T."/>
            <person name="Hug L.A."/>
            <person name="Sharon I."/>
            <person name="Castelle C.J."/>
            <person name="Probst A.J."/>
            <person name="Thomas B.C."/>
            <person name="Singh A."/>
            <person name="Wilkins M.J."/>
            <person name="Karaoz U."/>
            <person name="Brodie E.L."/>
            <person name="Williams K.H."/>
            <person name="Hubbard S.S."/>
            <person name="Banfield J.F."/>
        </authorList>
    </citation>
    <scope>NUCLEOTIDE SEQUENCE [LARGE SCALE GENOMIC DNA]</scope>
</reference>
<proteinExistence type="predicted"/>
<dbReference type="NCBIfam" id="TIGR00231">
    <property type="entry name" value="small_GTP"/>
    <property type="match status" value="1"/>
</dbReference>
<dbReference type="FunFam" id="3.30.70.870:FF:000003">
    <property type="entry name" value="GTP-binding protein TypA"/>
    <property type="match status" value="1"/>
</dbReference>
<dbReference type="InterPro" id="IPR035647">
    <property type="entry name" value="EFG_III/V"/>
</dbReference>
<dbReference type="Gene3D" id="2.40.50.250">
    <property type="entry name" value="bipa protein"/>
    <property type="match status" value="1"/>
</dbReference>
<dbReference type="InterPro" id="IPR042116">
    <property type="entry name" value="TypA/BipA_C"/>
</dbReference>
<dbReference type="SUPFAM" id="SSF54980">
    <property type="entry name" value="EF-G C-terminal domain-like"/>
    <property type="match status" value="2"/>
</dbReference>
<dbReference type="GO" id="GO:1990904">
    <property type="term" value="C:ribonucleoprotein complex"/>
    <property type="evidence" value="ECO:0007669"/>
    <property type="project" value="TreeGrafter"/>
</dbReference>
<organism evidence="5 6">
    <name type="scientific">Candidatus Wildermuthbacteria bacterium GWA2_46_15</name>
    <dbReference type="NCBI Taxonomy" id="1802443"/>
    <lineage>
        <taxon>Bacteria</taxon>
        <taxon>Candidatus Wildermuthiibacteriota</taxon>
    </lineage>
</organism>
<dbReference type="Pfam" id="PF00679">
    <property type="entry name" value="EFG_C"/>
    <property type="match status" value="1"/>
</dbReference>
<dbReference type="PROSITE" id="PS00301">
    <property type="entry name" value="G_TR_1"/>
    <property type="match status" value="1"/>
</dbReference>
<dbReference type="Pfam" id="PF14492">
    <property type="entry name" value="EFG_III"/>
    <property type="match status" value="1"/>
</dbReference>
<protein>
    <recommendedName>
        <fullName evidence="3">50S ribosomal subunit assembly factor BipA</fullName>
    </recommendedName>
</protein>
<dbReference type="InterPro" id="IPR047041">
    <property type="entry name" value="BipA_GTP-bd_dom"/>
</dbReference>
<dbReference type="EMBL" id="MHTO01000018">
    <property type="protein sequence ID" value="OHA62268.1"/>
    <property type="molecule type" value="Genomic_DNA"/>
</dbReference>
<dbReference type="InterPro" id="IPR041095">
    <property type="entry name" value="EFG_II"/>
</dbReference>
<comment type="caution">
    <text evidence="5">The sequence shown here is derived from an EMBL/GenBank/DDBJ whole genome shotgun (WGS) entry which is preliminary data.</text>
</comment>
<dbReference type="STRING" id="1802443.A2117_00690"/>
<dbReference type="CDD" id="cd16263">
    <property type="entry name" value="BipA_III"/>
    <property type="match status" value="1"/>
</dbReference>
<dbReference type="CDD" id="cd01891">
    <property type="entry name" value="TypA_BipA"/>
    <property type="match status" value="1"/>
</dbReference>
<dbReference type="PROSITE" id="PS51722">
    <property type="entry name" value="G_TR_2"/>
    <property type="match status" value="1"/>
</dbReference>
<dbReference type="AlphaFoldDB" id="A0A1G2QP74"/>